<evidence type="ECO:0000313" key="3">
    <source>
        <dbReference type="Proteomes" id="UP000582231"/>
    </source>
</evidence>
<keyword evidence="3" id="KW-1185">Reference proteome</keyword>
<sequence>MPLISPHVVHLEPQESIAVRGEVPRAELAAFFEDAFHQAAAQAQEAGLEIVGPPFGFYPRMPDETVEVEAGFPVSRPADPRDGAHRLVLPGGRAVEAIHVGPYDTMERSYGELVAWMSEQGLEPAAQVWETYLSDPESHPDPSTWQTRIVWPVG</sequence>
<dbReference type="RefSeq" id="WP_179728779.1">
    <property type="nucleotide sequence ID" value="NZ_BAABEF010000001.1"/>
</dbReference>
<dbReference type="InterPro" id="IPR010499">
    <property type="entry name" value="AraC_E-bd"/>
</dbReference>
<gene>
    <name evidence="2" type="ORF">BJ958_004176</name>
</gene>
<dbReference type="InterPro" id="IPR029442">
    <property type="entry name" value="GyrI-like"/>
</dbReference>
<evidence type="ECO:0000259" key="1">
    <source>
        <dbReference type="SMART" id="SM00871"/>
    </source>
</evidence>
<evidence type="ECO:0000313" key="2">
    <source>
        <dbReference type="EMBL" id="NYD32630.1"/>
    </source>
</evidence>
<protein>
    <submittedName>
        <fullName evidence="2">Effector-binding domain-containing protein</fullName>
    </submittedName>
</protein>
<dbReference type="Gene3D" id="3.20.80.10">
    <property type="entry name" value="Regulatory factor, effector binding domain"/>
    <property type="match status" value="1"/>
</dbReference>
<name>A0A852RUS6_9ACTN</name>
<dbReference type="SMART" id="SM00871">
    <property type="entry name" value="AraC_E_bind"/>
    <property type="match status" value="1"/>
</dbReference>
<dbReference type="SUPFAM" id="SSF55136">
    <property type="entry name" value="Probable bacterial effector-binding domain"/>
    <property type="match status" value="1"/>
</dbReference>
<dbReference type="Proteomes" id="UP000582231">
    <property type="component" value="Unassembled WGS sequence"/>
</dbReference>
<accession>A0A852RUS6</accession>
<dbReference type="Pfam" id="PF06445">
    <property type="entry name" value="GyrI-like"/>
    <property type="match status" value="1"/>
</dbReference>
<organism evidence="2 3">
    <name type="scientific">Nocardioides kongjuensis</name>
    <dbReference type="NCBI Taxonomy" id="349522"/>
    <lineage>
        <taxon>Bacteria</taxon>
        <taxon>Bacillati</taxon>
        <taxon>Actinomycetota</taxon>
        <taxon>Actinomycetes</taxon>
        <taxon>Propionibacteriales</taxon>
        <taxon>Nocardioidaceae</taxon>
        <taxon>Nocardioides</taxon>
    </lineage>
</organism>
<reference evidence="2 3" key="1">
    <citation type="submission" date="2020-07" db="EMBL/GenBank/DDBJ databases">
        <title>Sequencing the genomes of 1000 actinobacteria strains.</title>
        <authorList>
            <person name="Klenk H.-P."/>
        </authorList>
    </citation>
    <scope>NUCLEOTIDE SEQUENCE [LARGE SCALE GENOMIC DNA]</scope>
    <source>
        <strain evidence="2 3">DSM 19082</strain>
    </source>
</reference>
<proteinExistence type="predicted"/>
<dbReference type="EMBL" id="JACCBF010000001">
    <property type="protein sequence ID" value="NYD32630.1"/>
    <property type="molecule type" value="Genomic_DNA"/>
</dbReference>
<dbReference type="InterPro" id="IPR011256">
    <property type="entry name" value="Reg_factor_effector_dom_sf"/>
</dbReference>
<dbReference type="AlphaFoldDB" id="A0A852RUS6"/>
<feature type="domain" description="AraC effector-binding" evidence="1">
    <location>
        <begin position="4"/>
        <end position="154"/>
    </location>
</feature>
<comment type="caution">
    <text evidence="2">The sequence shown here is derived from an EMBL/GenBank/DDBJ whole genome shotgun (WGS) entry which is preliminary data.</text>
</comment>